<feature type="domain" description="HTH gntR-type" evidence="4">
    <location>
        <begin position="8"/>
        <end position="74"/>
    </location>
</feature>
<dbReference type="PROSITE" id="PS50949">
    <property type="entry name" value="HTH_GNTR"/>
    <property type="match status" value="1"/>
</dbReference>
<gene>
    <name evidence="5" type="ORF">TSACC_3278</name>
</gene>
<dbReference type="AlphaFoldDB" id="A0A146GEW8"/>
<name>A0A146GEW8_TERSA</name>
<proteinExistence type="predicted"/>
<dbReference type="PANTHER" id="PTHR44846:SF1">
    <property type="entry name" value="MANNOSYL-D-GLYCERATE TRANSPORT_METABOLISM SYSTEM REPRESSOR MNGR-RELATED"/>
    <property type="match status" value="1"/>
</dbReference>
<accession>A0A146GEW8</accession>
<dbReference type="GO" id="GO:0003700">
    <property type="term" value="F:DNA-binding transcription factor activity"/>
    <property type="evidence" value="ECO:0007669"/>
    <property type="project" value="InterPro"/>
</dbReference>
<dbReference type="SUPFAM" id="SSF46785">
    <property type="entry name" value="Winged helix' DNA-binding domain"/>
    <property type="match status" value="1"/>
</dbReference>
<dbReference type="Pfam" id="PF00392">
    <property type="entry name" value="GntR"/>
    <property type="match status" value="1"/>
</dbReference>
<dbReference type="InParanoid" id="A0A146GEW8"/>
<evidence type="ECO:0000256" key="2">
    <source>
        <dbReference type="ARBA" id="ARBA00023125"/>
    </source>
</evidence>
<evidence type="ECO:0000256" key="1">
    <source>
        <dbReference type="ARBA" id="ARBA00023015"/>
    </source>
</evidence>
<keyword evidence="2" id="KW-0238">DNA-binding</keyword>
<organism evidence="5 6">
    <name type="scientific">Terrimicrobium sacchariphilum</name>
    <dbReference type="NCBI Taxonomy" id="690879"/>
    <lineage>
        <taxon>Bacteria</taxon>
        <taxon>Pseudomonadati</taxon>
        <taxon>Verrucomicrobiota</taxon>
        <taxon>Terrimicrobiia</taxon>
        <taxon>Terrimicrobiales</taxon>
        <taxon>Terrimicrobiaceae</taxon>
        <taxon>Terrimicrobium</taxon>
    </lineage>
</organism>
<keyword evidence="3" id="KW-0804">Transcription</keyword>
<dbReference type="PRINTS" id="PR00035">
    <property type="entry name" value="HTHGNTR"/>
</dbReference>
<dbReference type="CDD" id="cd07377">
    <property type="entry name" value="WHTH_GntR"/>
    <property type="match status" value="1"/>
</dbReference>
<evidence type="ECO:0000313" key="6">
    <source>
        <dbReference type="Proteomes" id="UP000076023"/>
    </source>
</evidence>
<dbReference type="InterPro" id="IPR036390">
    <property type="entry name" value="WH_DNA-bd_sf"/>
</dbReference>
<evidence type="ECO:0000256" key="3">
    <source>
        <dbReference type="ARBA" id="ARBA00023163"/>
    </source>
</evidence>
<dbReference type="InterPro" id="IPR036388">
    <property type="entry name" value="WH-like_DNA-bd_sf"/>
</dbReference>
<keyword evidence="1" id="KW-0805">Transcription regulation</keyword>
<keyword evidence="6" id="KW-1185">Reference proteome</keyword>
<dbReference type="InterPro" id="IPR050679">
    <property type="entry name" value="Bact_HTH_transcr_reg"/>
</dbReference>
<dbReference type="EMBL" id="BDCO01000003">
    <property type="protein sequence ID" value="GAT35214.1"/>
    <property type="molecule type" value="Genomic_DNA"/>
</dbReference>
<dbReference type="InterPro" id="IPR028082">
    <property type="entry name" value="Peripla_BP_I"/>
</dbReference>
<sequence length="358" mass="40212">MDPIPRRYSLVAQVGDILQEEIKTGLMRDVLPSELDLSRRFQVSRPTIRDALEILRKAGLIESSRGQNHRIIPQKVSVEAPRKAGGVTVLGFAPLDELSPFSLSLMSQIQLAVGSKHEVRIVSNSNLTTPAALRDLTSRERQLCWVLIGPPADVLHWFEANRLPCLALAPSIRSKEIPILAMDMQSVMMHAFSLAMQRGYSGPYLLIPANRQTSETARFFAEAQAKHPQRDAALYSHDTTMIGVRRAVEKIMRSKKGDDHPPLILVVRPKHALMALSVLRAQDLKPGMHYGLISIGRENYIDYVIPTMACYTIKRQRLFKKFLRMLSEILDSGYTRPGLFSVIADFYEGETFPRLGGQ</sequence>
<dbReference type="Gene3D" id="1.10.10.10">
    <property type="entry name" value="Winged helix-like DNA-binding domain superfamily/Winged helix DNA-binding domain"/>
    <property type="match status" value="1"/>
</dbReference>
<dbReference type="STRING" id="690879.TSACC_3278"/>
<dbReference type="SUPFAM" id="SSF53822">
    <property type="entry name" value="Periplasmic binding protein-like I"/>
    <property type="match status" value="1"/>
</dbReference>
<reference evidence="6" key="1">
    <citation type="journal article" date="2017" name="Genome Announc.">
        <title>Draft Genome Sequence of Terrimicrobium sacchariphilum NM-5T, a Facultative Anaerobic Soil Bacterium of the Class Spartobacteria.</title>
        <authorList>
            <person name="Qiu Y.L."/>
            <person name="Tourlousse D.M."/>
            <person name="Matsuura N."/>
            <person name="Ohashi A."/>
            <person name="Sekiguchi Y."/>
        </authorList>
    </citation>
    <scope>NUCLEOTIDE SEQUENCE [LARGE SCALE GENOMIC DNA]</scope>
    <source>
        <strain evidence="6">NM-5</strain>
    </source>
</reference>
<protein>
    <submittedName>
        <fullName evidence="5">Regulatory protein, GntR family</fullName>
    </submittedName>
</protein>
<dbReference type="RefSeq" id="WP_075081046.1">
    <property type="nucleotide sequence ID" value="NZ_BDCO01000003.1"/>
</dbReference>
<dbReference type="Gene3D" id="3.40.50.2300">
    <property type="match status" value="2"/>
</dbReference>
<comment type="caution">
    <text evidence="5">The sequence shown here is derived from an EMBL/GenBank/DDBJ whole genome shotgun (WGS) entry which is preliminary data.</text>
</comment>
<evidence type="ECO:0000259" key="4">
    <source>
        <dbReference type="PROSITE" id="PS50949"/>
    </source>
</evidence>
<dbReference type="PANTHER" id="PTHR44846">
    <property type="entry name" value="MANNOSYL-D-GLYCERATE TRANSPORT/METABOLISM SYSTEM REPRESSOR MNGR-RELATED"/>
    <property type="match status" value="1"/>
</dbReference>
<dbReference type="GO" id="GO:0003677">
    <property type="term" value="F:DNA binding"/>
    <property type="evidence" value="ECO:0007669"/>
    <property type="project" value="UniProtKB-KW"/>
</dbReference>
<dbReference type="InterPro" id="IPR000524">
    <property type="entry name" value="Tscrpt_reg_HTH_GntR"/>
</dbReference>
<dbReference type="SMART" id="SM00345">
    <property type="entry name" value="HTH_GNTR"/>
    <property type="match status" value="1"/>
</dbReference>
<dbReference type="Proteomes" id="UP000076023">
    <property type="component" value="Unassembled WGS sequence"/>
</dbReference>
<dbReference type="GO" id="GO:0045892">
    <property type="term" value="P:negative regulation of DNA-templated transcription"/>
    <property type="evidence" value="ECO:0007669"/>
    <property type="project" value="TreeGrafter"/>
</dbReference>
<evidence type="ECO:0000313" key="5">
    <source>
        <dbReference type="EMBL" id="GAT35214.1"/>
    </source>
</evidence>